<organism evidence="3 4">
    <name type="scientific">Wolfiporia cocos (strain MD-104)</name>
    <name type="common">Brown rot fungus</name>
    <dbReference type="NCBI Taxonomy" id="742152"/>
    <lineage>
        <taxon>Eukaryota</taxon>
        <taxon>Fungi</taxon>
        <taxon>Dikarya</taxon>
        <taxon>Basidiomycota</taxon>
        <taxon>Agaricomycotina</taxon>
        <taxon>Agaricomycetes</taxon>
        <taxon>Polyporales</taxon>
        <taxon>Phaeolaceae</taxon>
        <taxon>Wolfiporia</taxon>
    </lineage>
</organism>
<feature type="compositionally biased region" description="Low complexity" evidence="1">
    <location>
        <begin position="1"/>
        <end position="23"/>
    </location>
</feature>
<evidence type="ECO:0000256" key="2">
    <source>
        <dbReference type="SAM" id="Phobius"/>
    </source>
</evidence>
<dbReference type="EMBL" id="KB468157">
    <property type="protein sequence ID" value="PCH44344.1"/>
    <property type="molecule type" value="Genomic_DNA"/>
</dbReference>
<keyword evidence="2" id="KW-0472">Membrane</keyword>
<reference evidence="3 4" key="1">
    <citation type="journal article" date="2012" name="Science">
        <title>The Paleozoic origin of enzymatic lignin decomposition reconstructed from 31 fungal genomes.</title>
        <authorList>
            <person name="Floudas D."/>
            <person name="Binder M."/>
            <person name="Riley R."/>
            <person name="Barry K."/>
            <person name="Blanchette R.A."/>
            <person name="Henrissat B."/>
            <person name="Martinez A.T."/>
            <person name="Otillar R."/>
            <person name="Spatafora J.W."/>
            <person name="Yadav J.S."/>
            <person name="Aerts A."/>
            <person name="Benoit I."/>
            <person name="Boyd A."/>
            <person name="Carlson A."/>
            <person name="Copeland A."/>
            <person name="Coutinho P.M."/>
            <person name="de Vries R.P."/>
            <person name="Ferreira P."/>
            <person name="Findley K."/>
            <person name="Foster B."/>
            <person name="Gaskell J."/>
            <person name="Glotzer D."/>
            <person name="Gorecki P."/>
            <person name="Heitman J."/>
            <person name="Hesse C."/>
            <person name="Hori C."/>
            <person name="Igarashi K."/>
            <person name="Jurgens J.A."/>
            <person name="Kallen N."/>
            <person name="Kersten P."/>
            <person name="Kohler A."/>
            <person name="Kuees U."/>
            <person name="Kumar T.K.A."/>
            <person name="Kuo A."/>
            <person name="LaButti K."/>
            <person name="Larrondo L.F."/>
            <person name="Lindquist E."/>
            <person name="Ling A."/>
            <person name="Lombard V."/>
            <person name="Lucas S."/>
            <person name="Lundell T."/>
            <person name="Martin R."/>
            <person name="McLaughlin D.J."/>
            <person name="Morgenstern I."/>
            <person name="Morin E."/>
            <person name="Murat C."/>
            <person name="Nagy L.G."/>
            <person name="Nolan M."/>
            <person name="Ohm R.A."/>
            <person name="Patyshakuliyeva A."/>
            <person name="Rokas A."/>
            <person name="Ruiz-Duenas F.J."/>
            <person name="Sabat G."/>
            <person name="Salamov A."/>
            <person name="Samejima M."/>
            <person name="Schmutz J."/>
            <person name="Slot J.C."/>
            <person name="St John F."/>
            <person name="Stenlid J."/>
            <person name="Sun H."/>
            <person name="Sun S."/>
            <person name="Syed K."/>
            <person name="Tsang A."/>
            <person name="Wiebenga A."/>
            <person name="Young D."/>
            <person name="Pisabarro A."/>
            <person name="Eastwood D.C."/>
            <person name="Martin F."/>
            <person name="Cullen D."/>
            <person name="Grigoriev I.V."/>
            <person name="Hibbett D.S."/>
        </authorList>
    </citation>
    <scope>NUCLEOTIDE SEQUENCE [LARGE SCALE GENOMIC DNA]</scope>
    <source>
        <strain evidence="3 4">MD-104</strain>
    </source>
</reference>
<dbReference type="OrthoDB" id="2788977at2759"/>
<proteinExistence type="predicted"/>
<protein>
    <submittedName>
        <fullName evidence="3">Uncharacterized protein</fullName>
    </submittedName>
</protein>
<dbReference type="STRING" id="742152.A0A2H3K5L1"/>
<dbReference type="Proteomes" id="UP000218811">
    <property type="component" value="Unassembled WGS sequence"/>
</dbReference>
<keyword evidence="4" id="KW-1185">Reference proteome</keyword>
<feature type="non-terminal residue" evidence="3">
    <location>
        <position position="1"/>
    </location>
</feature>
<evidence type="ECO:0000313" key="3">
    <source>
        <dbReference type="EMBL" id="PCH44344.1"/>
    </source>
</evidence>
<feature type="region of interest" description="Disordered" evidence="1">
    <location>
        <begin position="1"/>
        <end position="41"/>
    </location>
</feature>
<accession>A0A2H3K5L1</accession>
<name>A0A2H3K5L1_WOLCO</name>
<keyword evidence="2" id="KW-0812">Transmembrane</keyword>
<sequence length="220" mass="23933">MSDSADASPAPAPAPALGGSPALQEVHSEQPCPSNGREPGDFDAVLAAASSRSLRYEHQIKDLEARLTVDMSNSRAIHNLLQEVLVGLHQSRQRAGAALNATVPHITQNLDDDIGVLDLLREELPLVGQQVRDIRNVYDSGRDKARDLTAALEWLNTPLSARLRTIIFTPHAPVSARAAALIRALFGVALLVCVWIAWITLQGAVRAHRQRLVWGERLMS</sequence>
<dbReference type="AlphaFoldDB" id="A0A2H3K5L1"/>
<gene>
    <name evidence="3" type="ORF">WOLCODRAFT_26704</name>
</gene>
<evidence type="ECO:0000313" key="4">
    <source>
        <dbReference type="Proteomes" id="UP000218811"/>
    </source>
</evidence>
<evidence type="ECO:0000256" key="1">
    <source>
        <dbReference type="SAM" id="MobiDB-lite"/>
    </source>
</evidence>
<dbReference type="OMA" id="DFYERWR"/>
<keyword evidence="2" id="KW-1133">Transmembrane helix</keyword>
<feature type="transmembrane region" description="Helical" evidence="2">
    <location>
        <begin position="180"/>
        <end position="201"/>
    </location>
</feature>